<name>A0ABU9NJF4_9FLAO</name>
<evidence type="ECO:0000313" key="2">
    <source>
        <dbReference type="Proteomes" id="UP001468798"/>
    </source>
</evidence>
<comment type="caution">
    <text evidence="1">The sequence shown here is derived from an EMBL/GenBank/DDBJ whole genome shotgun (WGS) entry which is preliminary data.</text>
</comment>
<dbReference type="Proteomes" id="UP001468798">
    <property type="component" value="Unassembled WGS sequence"/>
</dbReference>
<dbReference type="SUPFAM" id="SSF53474">
    <property type="entry name" value="alpha/beta-Hydrolases"/>
    <property type="match status" value="1"/>
</dbReference>
<keyword evidence="2" id="KW-1185">Reference proteome</keyword>
<dbReference type="EMBL" id="JBCGDP010000002">
    <property type="protein sequence ID" value="MEM0575459.1"/>
    <property type="molecule type" value="Genomic_DNA"/>
</dbReference>
<protein>
    <submittedName>
        <fullName evidence="1">Uncharacterized protein</fullName>
    </submittedName>
</protein>
<dbReference type="RefSeq" id="WP_342690549.1">
    <property type="nucleotide sequence ID" value="NZ_JBCGDP010000002.1"/>
</dbReference>
<proteinExistence type="predicted"/>
<accession>A0ABU9NJF4</accession>
<dbReference type="InterPro" id="IPR029058">
    <property type="entry name" value="AB_hydrolase_fold"/>
</dbReference>
<organism evidence="1 2">
    <name type="scientific">Flavobacterium polysaccharolyticum</name>
    <dbReference type="NCBI Taxonomy" id="3133148"/>
    <lineage>
        <taxon>Bacteria</taxon>
        <taxon>Pseudomonadati</taxon>
        <taxon>Bacteroidota</taxon>
        <taxon>Flavobacteriia</taxon>
        <taxon>Flavobacteriales</taxon>
        <taxon>Flavobacteriaceae</taxon>
        <taxon>Flavobacterium</taxon>
    </lineage>
</organism>
<reference evidence="1 2" key="1">
    <citation type="submission" date="2024-03" db="EMBL/GenBank/DDBJ databases">
        <title>Two novel species of the genus Flavobacterium exhibiting potentially degradation of complex polysaccharides.</title>
        <authorList>
            <person name="Lian X."/>
        </authorList>
    </citation>
    <scope>NUCLEOTIDE SEQUENCE [LARGE SCALE GENOMIC DNA]</scope>
    <source>
        <strain evidence="1 2">N6</strain>
    </source>
</reference>
<sequence length="257" mass="27418">MKTVLKNISLALVITIGISSCSSDDDNSTTTTNSSIISKIITEPTFNFKYKVFYQEDLSSSTAKGLVVLAVGDGGTENDGLLNDQCTALAKEGFVAITTTYRSLDGAGITWEEQGALFRADMMAVITKADNDYGLPFNKTIIGGQSRGGNMVMALILPGQFTYIAPFSGIKGALLQCAGGDSWKGSAVLFPVAWMSNKIDNTMGVADANEFKNGLQNNPNTNVKTLSECLIYNSSGHCGDSSGNKNFMVTKVKQWLP</sequence>
<dbReference type="Gene3D" id="3.40.50.1820">
    <property type="entry name" value="alpha/beta hydrolase"/>
    <property type="match status" value="1"/>
</dbReference>
<gene>
    <name evidence="1" type="ORF">WFZ86_03030</name>
</gene>
<dbReference type="PROSITE" id="PS51257">
    <property type="entry name" value="PROKAR_LIPOPROTEIN"/>
    <property type="match status" value="1"/>
</dbReference>
<evidence type="ECO:0000313" key="1">
    <source>
        <dbReference type="EMBL" id="MEM0575459.1"/>
    </source>
</evidence>